<sequence length="37" mass="4428">MLQTITSMRFLALILWNLTRDDVNWALTRAFKRITSM</sequence>
<dbReference type="EMBL" id="CM035424">
    <property type="protein sequence ID" value="KAH7352534.1"/>
    <property type="molecule type" value="Genomic_DNA"/>
</dbReference>
<comment type="caution">
    <text evidence="1">The sequence shown here is derived from an EMBL/GenBank/DDBJ whole genome shotgun (WGS) entry which is preliminary data.</text>
</comment>
<name>A0A8T2SNT9_CERRI</name>
<reference evidence="1" key="1">
    <citation type="submission" date="2021-08" db="EMBL/GenBank/DDBJ databases">
        <title>WGS assembly of Ceratopteris richardii.</title>
        <authorList>
            <person name="Marchant D.B."/>
            <person name="Chen G."/>
            <person name="Jenkins J."/>
            <person name="Shu S."/>
            <person name="Leebens-Mack J."/>
            <person name="Grimwood J."/>
            <person name="Schmutz J."/>
            <person name="Soltis P."/>
            <person name="Soltis D."/>
            <person name="Chen Z.-H."/>
        </authorList>
    </citation>
    <scope>NUCLEOTIDE SEQUENCE</scope>
    <source>
        <strain evidence="1">Whitten #5841</strain>
        <tissue evidence="1">Leaf</tissue>
    </source>
</reference>
<protein>
    <submittedName>
        <fullName evidence="1">Uncharacterized protein</fullName>
    </submittedName>
</protein>
<dbReference type="Proteomes" id="UP000825935">
    <property type="component" value="Chromosome 19"/>
</dbReference>
<evidence type="ECO:0000313" key="1">
    <source>
        <dbReference type="EMBL" id="KAH7352534.1"/>
    </source>
</evidence>
<proteinExistence type="predicted"/>
<dbReference type="AlphaFoldDB" id="A0A8T2SNT9"/>
<organism evidence="1 2">
    <name type="scientific">Ceratopteris richardii</name>
    <name type="common">Triangle waterfern</name>
    <dbReference type="NCBI Taxonomy" id="49495"/>
    <lineage>
        <taxon>Eukaryota</taxon>
        <taxon>Viridiplantae</taxon>
        <taxon>Streptophyta</taxon>
        <taxon>Embryophyta</taxon>
        <taxon>Tracheophyta</taxon>
        <taxon>Polypodiopsida</taxon>
        <taxon>Polypodiidae</taxon>
        <taxon>Polypodiales</taxon>
        <taxon>Pteridineae</taxon>
        <taxon>Pteridaceae</taxon>
        <taxon>Parkerioideae</taxon>
        <taxon>Ceratopteris</taxon>
    </lineage>
</organism>
<evidence type="ECO:0000313" key="2">
    <source>
        <dbReference type="Proteomes" id="UP000825935"/>
    </source>
</evidence>
<keyword evidence="2" id="KW-1185">Reference proteome</keyword>
<accession>A0A8T2SNT9</accession>
<gene>
    <name evidence="1" type="ORF">KP509_19G050400</name>
</gene>